<evidence type="ECO:0000256" key="11">
    <source>
        <dbReference type="RuleBase" id="RU365090"/>
    </source>
</evidence>
<dbReference type="Gene3D" id="2.40.340.10">
    <property type="entry name" value="MoeA, C-terminal, domain IV"/>
    <property type="match status" value="1"/>
</dbReference>
<dbReference type="GO" id="GO:0005829">
    <property type="term" value="C:cytosol"/>
    <property type="evidence" value="ECO:0007669"/>
    <property type="project" value="TreeGrafter"/>
</dbReference>
<evidence type="ECO:0000256" key="5">
    <source>
        <dbReference type="ARBA" id="ARBA00022505"/>
    </source>
</evidence>
<comment type="pathway">
    <text evidence="3 11">Cofactor biosynthesis; molybdopterin biosynthesis.</text>
</comment>
<gene>
    <name evidence="13" type="ORF">NS331_13130</name>
</gene>
<dbReference type="NCBIfam" id="NF045515">
    <property type="entry name" value="Glp_gephyrin"/>
    <property type="match status" value="1"/>
</dbReference>
<accession>A0A147GTP6</accession>
<dbReference type="EC" id="2.10.1.1" evidence="11"/>
<dbReference type="CDD" id="cd00887">
    <property type="entry name" value="MoeA"/>
    <property type="match status" value="1"/>
</dbReference>
<sequence>MTSSPSPEPSPAIADLPVDEVRHRIEALVARCGPGLPVAHVELGQALGRVLAQDVHSPFSVPPHDNAAMDGYAFDGGALRHGDGAMALQIIGRALAGAPWAGTLAAGQAVRIMTGAVMPAGADTVVPQELCETDGAALRFARDAVAIGANRRRAGDDLCAGGLALARGERLGAAALGLLASLGQTQVAVHQRLRVAVVSTGDELLQPGQALRAGAIYDSNGAMLAALVRQLGCEWVDPGAAPDQPQALAERFTAAAAQADVVISTGGVSVGEADHTRAALAQTGELGFWHVAMRPGRPFAAGLLHRHGQAPALFLGLPGNPVAAMVSFLVFAREALLRLAGCRADVATLPPPVRARTRQALRKRPGRTEYQRAVLRPVAGGLPEVDVAANQSSAVLSAMVGANALVVLPHAQGGVQAGDEVDVLLLDALT</sequence>
<dbReference type="SUPFAM" id="SSF53218">
    <property type="entry name" value="Molybdenum cofactor biosynthesis proteins"/>
    <property type="match status" value="1"/>
</dbReference>
<dbReference type="UniPathway" id="UPA00344"/>
<organism evidence="13 14">
    <name type="scientific">Pseudacidovorax intermedius</name>
    <dbReference type="NCBI Taxonomy" id="433924"/>
    <lineage>
        <taxon>Bacteria</taxon>
        <taxon>Pseudomonadati</taxon>
        <taxon>Pseudomonadota</taxon>
        <taxon>Betaproteobacteria</taxon>
        <taxon>Burkholderiales</taxon>
        <taxon>Comamonadaceae</taxon>
        <taxon>Pseudacidovorax</taxon>
    </lineage>
</organism>
<name>A0A147GTP6_9BURK</name>
<evidence type="ECO:0000313" key="14">
    <source>
        <dbReference type="Proteomes" id="UP000072741"/>
    </source>
</evidence>
<dbReference type="NCBIfam" id="TIGR00177">
    <property type="entry name" value="molyb_syn"/>
    <property type="match status" value="1"/>
</dbReference>
<evidence type="ECO:0000256" key="3">
    <source>
        <dbReference type="ARBA" id="ARBA00005046"/>
    </source>
</evidence>
<evidence type="ECO:0000256" key="1">
    <source>
        <dbReference type="ARBA" id="ARBA00001946"/>
    </source>
</evidence>
<dbReference type="InterPro" id="IPR036425">
    <property type="entry name" value="MoaB/Mog-like_dom_sf"/>
</dbReference>
<keyword evidence="8 11" id="KW-0460">Magnesium</keyword>
<proteinExistence type="inferred from homology"/>
<keyword evidence="9 11" id="KW-0501">Molybdenum cofactor biosynthesis</keyword>
<evidence type="ECO:0000256" key="2">
    <source>
        <dbReference type="ARBA" id="ARBA00002901"/>
    </source>
</evidence>
<dbReference type="SMART" id="SM00852">
    <property type="entry name" value="MoCF_biosynth"/>
    <property type="match status" value="1"/>
</dbReference>
<evidence type="ECO:0000256" key="8">
    <source>
        <dbReference type="ARBA" id="ARBA00022842"/>
    </source>
</evidence>
<dbReference type="Pfam" id="PF03454">
    <property type="entry name" value="MoeA_C"/>
    <property type="match status" value="1"/>
</dbReference>
<comment type="catalytic activity">
    <reaction evidence="10">
        <text>adenylyl-molybdopterin + molybdate = Mo-molybdopterin + AMP + H(+)</text>
        <dbReference type="Rhea" id="RHEA:35047"/>
        <dbReference type="ChEBI" id="CHEBI:15378"/>
        <dbReference type="ChEBI" id="CHEBI:36264"/>
        <dbReference type="ChEBI" id="CHEBI:62727"/>
        <dbReference type="ChEBI" id="CHEBI:71302"/>
        <dbReference type="ChEBI" id="CHEBI:456215"/>
        <dbReference type="EC" id="2.10.1.1"/>
    </reaction>
</comment>
<keyword evidence="14" id="KW-1185">Reference proteome</keyword>
<feature type="domain" description="MoaB/Mog" evidence="12">
    <location>
        <begin position="196"/>
        <end position="338"/>
    </location>
</feature>
<dbReference type="InterPro" id="IPR005111">
    <property type="entry name" value="MoeA_C_domain_IV"/>
</dbReference>
<dbReference type="Pfam" id="PF00994">
    <property type="entry name" value="MoCF_biosynth"/>
    <property type="match status" value="1"/>
</dbReference>
<evidence type="ECO:0000256" key="4">
    <source>
        <dbReference type="ARBA" id="ARBA00010763"/>
    </source>
</evidence>
<dbReference type="FunFam" id="3.40.980.10:FF:000004">
    <property type="entry name" value="Molybdopterin molybdenumtransferase"/>
    <property type="match status" value="1"/>
</dbReference>
<reference evidence="13 14" key="1">
    <citation type="journal article" date="2016" name="Front. Microbiol.">
        <title>Genomic Resource of Rice Seed Associated Bacteria.</title>
        <authorList>
            <person name="Midha S."/>
            <person name="Bansal K."/>
            <person name="Sharma S."/>
            <person name="Kumar N."/>
            <person name="Patil P.P."/>
            <person name="Chaudhry V."/>
            <person name="Patil P.B."/>
        </authorList>
    </citation>
    <scope>NUCLEOTIDE SEQUENCE [LARGE SCALE GENOMIC DNA]</scope>
    <source>
        <strain evidence="13 14">NS331</strain>
    </source>
</reference>
<comment type="caution">
    <text evidence="13">The sequence shown here is derived from an EMBL/GenBank/DDBJ whole genome shotgun (WGS) entry which is preliminary data.</text>
</comment>
<dbReference type="InterPro" id="IPR036135">
    <property type="entry name" value="MoeA_linker/N_sf"/>
</dbReference>
<dbReference type="GO" id="GO:0061599">
    <property type="term" value="F:molybdopterin molybdotransferase activity"/>
    <property type="evidence" value="ECO:0007669"/>
    <property type="project" value="UniProtKB-UniRule"/>
</dbReference>
<dbReference type="Pfam" id="PF03453">
    <property type="entry name" value="MoeA_N"/>
    <property type="match status" value="1"/>
</dbReference>
<dbReference type="Gene3D" id="2.170.190.11">
    <property type="entry name" value="Molybdopterin biosynthesis moea protein, domain 3"/>
    <property type="match status" value="1"/>
</dbReference>
<evidence type="ECO:0000313" key="13">
    <source>
        <dbReference type="EMBL" id="KTT20863.1"/>
    </source>
</evidence>
<protein>
    <recommendedName>
        <fullName evidence="11">Molybdopterin molybdenumtransferase</fullName>
        <ecNumber evidence="11">2.10.1.1</ecNumber>
    </recommendedName>
</protein>
<dbReference type="Gene3D" id="3.90.105.10">
    <property type="entry name" value="Molybdopterin biosynthesis moea protein, domain 2"/>
    <property type="match status" value="1"/>
</dbReference>
<dbReference type="GO" id="GO:0006777">
    <property type="term" value="P:Mo-molybdopterin cofactor biosynthetic process"/>
    <property type="evidence" value="ECO:0007669"/>
    <property type="project" value="UniProtKB-UniRule"/>
</dbReference>
<dbReference type="AlphaFoldDB" id="A0A147GTP6"/>
<keyword evidence="6 11" id="KW-0808">Transferase</keyword>
<keyword evidence="5 11" id="KW-0500">Molybdenum</keyword>
<dbReference type="PANTHER" id="PTHR10192:SF5">
    <property type="entry name" value="GEPHYRIN"/>
    <property type="match status" value="1"/>
</dbReference>
<dbReference type="PANTHER" id="PTHR10192">
    <property type="entry name" value="MOLYBDOPTERIN BIOSYNTHESIS PROTEIN"/>
    <property type="match status" value="1"/>
</dbReference>
<dbReference type="RefSeq" id="WP_058642432.1">
    <property type="nucleotide sequence ID" value="NZ_LDSL01000075.1"/>
</dbReference>
<evidence type="ECO:0000256" key="9">
    <source>
        <dbReference type="ARBA" id="ARBA00023150"/>
    </source>
</evidence>
<dbReference type="GO" id="GO:0046872">
    <property type="term" value="F:metal ion binding"/>
    <property type="evidence" value="ECO:0007669"/>
    <property type="project" value="UniProtKB-UniRule"/>
</dbReference>
<evidence type="ECO:0000256" key="7">
    <source>
        <dbReference type="ARBA" id="ARBA00022723"/>
    </source>
</evidence>
<dbReference type="Proteomes" id="UP000072741">
    <property type="component" value="Unassembled WGS sequence"/>
</dbReference>
<evidence type="ECO:0000256" key="6">
    <source>
        <dbReference type="ARBA" id="ARBA00022679"/>
    </source>
</evidence>
<dbReference type="Gene3D" id="3.40.980.10">
    <property type="entry name" value="MoaB/Mog-like domain"/>
    <property type="match status" value="1"/>
</dbReference>
<keyword evidence="7 11" id="KW-0479">Metal-binding</keyword>
<evidence type="ECO:0000256" key="10">
    <source>
        <dbReference type="ARBA" id="ARBA00047317"/>
    </source>
</evidence>
<comment type="cofactor">
    <cofactor evidence="1 11">
        <name>Mg(2+)</name>
        <dbReference type="ChEBI" id="CHEBI:18420"/>
    </cofactor>
</comment>
<dbReference type="InterPro" id="IPR036688">
    <property type="entry name" value="MoeA_C_domain_IV_sf"/>
</dbReference>
<dbReference type="InterPro" id="IPR005110">
    <property type="entry name" value="MoeA_linker/N"/>
</dbReference>
<comment type="similarity">
    <text evidence="4 11">Belongs to the MoeA family.</text>
</comment>
<dbReference type="SUPFAM" id="SSF63882">
    <property type="entry name" value="MoeA N-terminal region -like"/>
    <property type="match status" value="1"/>
</dbReference>
<dbReference type="InterPro" id="IPR001453">
    <property type="entry name" value="MoaB/Mog_dom"/>
</dbReference>
<comment type="function">
    <text evidence="2 11">Catalyzes the insertion of molybdate into adenylated molybdopterin with the concomitant release of AMP.</text>
</comment>
<evidence type="ECO:0000259" key="12">
    <source>
        <dbReference type="SMART" id="SM00852"/>
    </source>
</evidence>
<dbReference type="OrthoDB" id="9804758at2"/>
<dbReference type="SUPFAM" id="SSF63867">
    <property type="entry name" value="MoeA C-terminal domain-like"/>
    <property type="match status" value="1"/>
</dbReference>
<dbReference type="PATRIC" id="fig|433924.3.peg.4683"/>
<dbReference type="EMBL" id="LDSL01000075">
    <property type="protein sequence ID" value="KTT20863.1"/>
    <property type="molecule type" value="Genomic_DNA"/>
</dbReference>
<dbReference type="InterPro" id="IPR038987">
    <property type="entry name" value="MoeA-like"/>
</dbReference>